<protein>
    <recommendedName>
        <fullName evidence="14">Zinc metalloprotease</fullName>
    </recommendedName>
</protein>
<comment type="caution">
    <text evidence="19">The sequence shown here is derived from an EMBL/GenBank/DDBJ whole genome shotgun (WGS) entry which is preliminary data.</text>
</comment>
<dbReference type="RefSeq" id="WP_149611353.1">
    <property type="nucleotide sequence ID" value="NZ_VTUX01000004.1"/>
</dbReference>
<evidence type="ECO:0000259" key="18">
    <source>
        <dbReference type="Pfam" id="PF02163"/>
    </source>
</evidence>
<evidence type="ECO:0000256" key="15">
    <source>
        <dbReference type="PIRSR" id="PIRSR006404-1"/>
    </source>
</evidence>
<evidence type="ECO:0000256" key="6">
    <source>
        <dbReference type="ARBA" id="ARBA00022723"/>
    </source>
</evidence>
<evidence type="ECO:0000256" key="3">
    <source>
        <dbReference type="ARBA" id="ARBA00022475"/>
    </source>
</evidence>
<evidence type="ECO:0000256" key="7">
    <source>
        <dbReference type="ARBA" id="ARBA00022737"/>
    </source>
</evidence>
<feature type="transmembrane region" description="Helical" evidence="14">
    <location>
        <begin position="123"/>
        <end position="150"/>
    </location>
</feature>
<keyword evidence="7" id="KW-0677">Repeat</keyword>
<feature type="binding site" evidence="16">
    <location>
        <position position="196"/>
    </location>
    <ligand>
        <name>Zn(2+)</name>
        <dbReference type="ChEBI" id="CHEBI:29105"/>
        <note>catalytic</note>
    </ligand>
</feature>
<dbReference type="GO" id="GO:0008237">
    <property type="term" value="F:metallopeptidase activity"/>
    <property type="evidence" value="ECO:0007669"/>
    <property type="project" value="UniProtKB-UniRule"/>
</dbReference>
<comment type="cofactor">
    <cofactor evidence="14 16">
        <name>Zn(2+)</name>
        <dbReference type="ChEBI" id="CHEBI:29105"/>
    </cofactor>
    <text evidence="14 16">Binds 1 zinc ion per subunit.</text>
</comment>
<comment type="subcellular location">
    <subcellularLocation>
        <location evidence="1 14">Cell membrane</location>
        <topology evidence="1 14">Multi-pass membrane protein</topology>
    </subcellularLocation>
</comment>
<sequence>MNQQASTPGGPDPSPAERRGLELGSVFGIRICLDSSLILIFALIVYLLGANVFPGWHPEWPGVTTWTTAAIAGVMFCVSVLAHELAHSLVSLGFGVQVKRITLFLFGGLAEIEEEPPTPRAEFLIAIAGPLTSLFIGVVCIQVATASAGVELVELLAQGQEEALAELSPLATLCLWLGPFNIVLGLFNMVPGFPLDGGRVLRALLWWLSGDQRQATRIASASGRIFGWMLMLLGVMQAVSGAVMQGLWLVLIGWFLSHAASSSYSQIVIRDLLRGVTARQLMRTHFETVSPQTRVSAFIDDYLLQSAQLLWPVVEGEQLVGLLTLEEVRKVPEDDRSVVTVGQVMHTQLGRYTLAPDSDAQKTLAALSQHDSPMAVVEGGRVLGLLSQVDVVKWMRLHDL</sequence>
<feature type="transmembrane region" description="Helical" evidence="14">
    <location>
        <begin position="60"/>
        <end position="82"/>
    </location>
</feature>
<evidence type="ECO:0000256" key="16">
    <source>
        <dbReference type="PIRSR" id="PIRSR006404-2"/>
    </source>
</evidence>
<evidence type="ECO:0000256" key="4">
    <source>
        <dbReference type="ARBA" id="ARBA00022670"/>
    </source>
</evidence>
<dbReference type="Gene3D" id="3.10.580.10">
    <property type="entry name" value="CBS-domain"/>
    <property type="match status" value="1"/>
</dbReference>
<dbReference type="InterPro" id="IPR000644">
    <property type="entry name" value="CBS_dom"/>
</dbReference>
<evidence type="ECO:0000313" key="20">
    <source>
        <dbReference type="Proteomes" id="UP000323708"/>
    </source>
</evidence>
<evidence type="ECO:0000256" key="11">
    <source>
        <dbReference type="ARBA" id="ARBA00023049"/>
    </source>
</evidence>
<keyword evidence="12" id="KW-0129">CBS domain</keyword>
<dbReference type="InterPro" id="IPR008915">
    <property type="entry name" value="Peptidase_M50"/>
</dbReference>
<name>A0A5B0WZU5_9GAMM</name>
<evidence type="ECO:0000256" key="9">
    <source>
        <dbReference type="ARBA" id="ARBA00022833"/>
    </source>
</evidence>
<evidence type="ECO:0000256" key="10">
    <source>
        <dbReference type="ARBA" id="ARBA00022989"/>
    </source>
</evidence>
<keyword evidence="4 14" id="KW-0645">Protease</keyword>
<dbReference type="Proteomes" id="UP000323708">
    <property type="component" value="Unassembled WGS sequence"/>
</dbReference>
<keyword evidence="5 14" id="KW-0812">Transmembrane</keyword>
<evidence type="ECO:0000256" key="12">
    <source>
        <dbReference type="ARBA" id="ARBA00023122"/>
    </source>
</evidence>
<feature type="transmembrane region" description="Helical" evidence="14">
    <location>
        <begin position="27"/>
        <end position="48"/>
    </location>
</feature>
<keyword evidence="11 14" id="KW-0482">Metalloprotease</keyword>
<feature type="active site" evidence="15">
    <location>
        <position position="84"/>
    </location>
</feature>
<evidence type="ECO:0000256" key="13">
    <source>
        <dbReference type="ARBA" id="ARBA00023136"/>
    </source>
</evidence>
<keyword evidence="8 14" id="KW-0378">Hydrolase</keyword>
<comment type="similarity">
    <text evidence="2 14">Belongs to the peptidase M50B family.</text>
</comment>
<dbReference type="PANTHER" id="PTHR39188:SF3">
    <property type="entry name" value="STAGE IV SPORULATION PROTEIN FB"/>
    <property type="match status" value="1"/>
</dbReference>
<feature type="binding site" evidence="16">
    <location>
        <position position="83"/>
    </location>
    <ligand>
        <name>Zn(2+)</name>
        <dbReference type="ChEBI" id="CHEBI:29105"/>
        <note>catalytic</note>
    </ligand>
</feature>
<proteinExistence type="inferred from homology"/>
<dbReference type="Pfam" id="PF02163">
    <property type="entry name" value="Peptidase_M50"/>
    <property type="match status" value="1"/>
</dbReference>
<dbReference type="PANTHER" id="PTHR39188">
    <property type="entry name" value="MEMBRANE-ASSOCIATED ZINC METALLOPROTEASE M50B"/>
    <property type="match status" value="1"/>
</dbReference>
<keyword evidence="3 14" id="KW-1003">Cell membrane</keyword>
<dbReference type="InterPro" id="IPR046342">
    <property type="entry name" value="CBS_dom_sf"/>
</dbReference>
<feature type="domain" description="CBS" evidence="17">
    <location>
        <begin position="279"/>
        <end position="331"/>
    </location>
</feature>
<reference evidence="19 20" key="1">
    <citation type="submission" date="2019-09" db="EMBL/GenBank/DDBJ databases">
        <authorList>
            <person name="Chen X.-Y."/>
        </authorList>
    </citation>
    <scope>NUCLEOTIDE SEQUENCE [LARGE SCALE GENOMIC DNA]</scope>
    <source>
        <strain evidence="19 20">NY5</strain>
    </source>
</reference>
<dbReference type="GO" id="GO:0006508">
    <property type="term" value="P:proteolysis"/>
    <property type="evidence" value="ECO:0007669"/>
    <property type="project" value="UniProtKB-KW"/>
</dbReference>
<accession>A0A5B0WZU5</accession>
<evidence type="ECO:0000256" key="14">
    <source>
        <dbReference type="PIRNR" id="PIRNR006404"/>
    </source>
</evidence>
<dbReference type="CDD" id="cd06164">
    <property type="entry name" value="S2P-M50_SpoIVFB_CBS"/>
    <property type="match status" value="1"/>
</dbReference>
<keyword evidence="9 14" id="KW-0862">Zinc</keyword>
<organism evidence="19 20">
    <name type="scientific">Pseudohalioglobus sediminis</name>
    <dbReference type="NCBI Taxonomy" id="2606449"/>
    <lineage>
        <taxon>Bacteria</taxon>
        <taxon>Pseudomonadati</taxon>
        <taxon>Pseudomonadota</taxon>
        <taxon>Gammaproteobacteria</taxon>
        <taxon>Cellvibrionales</taxon>
        <taxon>Halieaceae</taxon>
        <taxon>Pseudohalioglobus</taxon>
    </lineage>
</organism>
<dbReference type="Pfam" id="PF00571">
    <property type="entry name" value="CBS"/>
    <property type="match status" value="1"/>
</dbReference>
<feature type="binding site" evidence="16">
    <location>
        <position position="87"/>
    </location>
    <ligand>
        <name>Zn(2+)</name>
        <dbReference type="ChEBI" id="CHEBI:29105"/>
        <note>catalytic</note>
    </ligand>
</feature>
<dbReference type="GO" id="GO:0046872">
    <property type="term" value="F:metal ion binding"/>
    <property type="evidence" value="ECO:0007669"/>
    <property type="project" value="UniProtKB-UniRule"/>
</dbReference>
<keyword evidence="10 14" id="KW-1133">Transmembrane helix</keyword>
<keyword evidence="6 14" id="KW-0479">Metal-binding</keyword>
<dbReference type="InterPro" id="IPR016483">
    <property type="entry name" value="UCP006404_Pept_M50_CBS"/>
</dbReference>
<evidence type="ECO:0000256" key="8">
    <source>
        <dbReference type="ARBA" id="ARBA00022801"/>
    </source>
</evidence>
<keyword evidence="13 14" id="KW-0472">Membrane</keyword>
<evidence type="ECO:0000256" key="5">
    <source>
        <dbReference type="ARBA" id="ARBA00022692"/>
    </source>
</evidence>
<gene>
    <name evidence="19" type="ORF">F0M18_10345</name>
</gene>
<evidence type="ECO:0000313" key="19">
    <source>
        <dbReference type="EMBL" id="KAA1191917.1"/>
    </source>
</evidence>
<dbReference type="PIRSF" id="PIRSF006404">
    <property type="entry name" value="UCP006404_Pept_M50_CBS"/>
    <property type="match status" value="1"/>
</dbReference>
<evidence type="ECO:0000259" key="17">
    <source>
        <dbReference type="Pfam" id="PF00571"/>
    </source>
</evidence>
<dbReference type="AlphaFoldDB" id="A0A5B0WZU5"/>
<feature type="transmembrane region" description="Helical" evidence="14">
    <location>
        <begin position="170"/>
        <end position="190"/>
    </location>
</feature>
<feature type="domain" description="Peptidase M50" evidence="18">
    <location>
        <begin position="74"/>
        <end position="226"/>
    </location>
</feature>
<dbReference type="SUPFAM" id="SSF54631">
    <property type="entry name" value="CBS-domain pair"/>
    <property type="match status" value="1"/>
</dbReference>
<dbReference type="GO" id="GO:0005886">
    <property type="term" value="C:plasma membrane"/>
    <property type="evidence" value="ECO:0007669"/>
    <property type="project" value="UniProtKB-SubCell"/>
</dbReference>
<dbReference type="EMBL" id="VTUX01000004">
    <property type="protein sequence ID" value="KAA1191917.1"/>
    <property type="molecule type" value="Genomic_DNA"/>
</dbReference>
<keyword evidence="20" id="KW-1185">Reference proteome</keyword>
<feature type="transmembrane region" description="Helical" evidence="14">
    <location>
        <begin position="225"/>
        <end position="256"/>
    </location>
</feature>
<evidence type="ECO:0000256" key="2">
    <source>
        <dbReference type="ARBA" id="ARBA00007931"/>
    </source>
</evidence>
<evidence type="ECO:0000256" key="1">
    <source>
        <dbReference type="ARBA" id="ARBA00004651"/>
    </source>
</evidence>